<dbReference type="InterPro" id="IPR024945">
    <property type="entry name" value="Spt5_C_dom"/>
</dbReference>
<feature type="region of interest" description="Disordered" evidence="12">
    <location>
        <begin position="1"/>
        <end position="82"/>
    </location>
</feature>
<keyword evidence="7" id="KW-0805">Transcription regulation</keyword>
<comment type="subcellular location">
    <subcellularLocation>
        <location evidence="1 11">Nucleus</location>
    </subcellularLocation>
</comment>
<evidence type="ECO:0000313" key="16">
    <source>
        <dbReference type="EMBL" id="CAL1263968.1"/>
    </source>
</evidence>
<evidence type="ECO:0000313" key="17">
    <source>
        <dbReference type="Proteomes" id="UP001497382"/>
    </source>
</evidence>
<dbReference type="CDD" id="cd06084">
    <property type="entry name" value="KOW_Spt5_4"/>
    <property type="match status" value="1"/>
</dbReference>
<feature type="domain" description="NusG-like N-terminal" evidence="13">
    <location>
        <begin position="176"/>
        <end position="267"/>
    </location>
</feature>
<feature type="domain" description="KOW" evidence="14">
    <location>
        <begin position="272"/>
        <end position="299"/>
    </location>
</feature>
<dbReference type="InterPro" id="IPR006645">
    <property type="entry name" value="NGN-like_dom"/>
</dbReference>
<dbReference type="Pfam" id="PF11942">
    <property type="entry name" value="Spt5_N"/>
    <property type="match status" value="1"/>
</dbReference>
<dbReference type="Pfam" id="PF23287">
    <property type="entry name" value="KOW7_SPT5"/>
    <property type="match status" value="1"/>
</dbReference>
<dbReference type="InterPro" id="IPR008991">
    <property type="entry name" value="Translation_prot_SH3-like_sf"/>
</dbReference>
<feature type="domain" description="KOW" evidence="14">
    <location>
        <begin position="962"/>
        <end position="989"/>
    </location>
</feature>
<feature type="region of interest" description="Disordered" evidence="12">
    <location>
        <begin position="792"/>
        <end position="891"/>
    </location>
</feature>
<feature type="compositionally biased region" description="Polar residues" evidence="12">
    <location>
        <begin position="792"/>
        <end position="811"/>
    </location>
</feature>
<organism evidence="16 17">
    <name type="scientific">Larinioides sclopetarius</name>
    <dbReference type="NCBI Taxonomy" id="280406"/>
    <lineage>
        <taxon>Eukaryota</taxon>
        <taxon>Metazoa</taxon>
        <taxon>Ecdysozoa</taxon>
        <taxon>Arthropoda</taxon>
        <taxon>Chelicerata</taxon>
        <taxon>Arachnida</taxon>
        <taxon>Araneae</taxon>
        <taxon>Araneomorphae</taxon>
        <taxon>Entelegynae</taxon>
        <taxon>Araneoidea</taxon>
        <taxon>Araneidae</taxon>
        <taxon>Larinioides</taxon>
    </lineage>
</organism>
<dbReference type="InterPro" id="IPR036735">
    <property type="entry name" value="NGN_dom_sf"/>
</dbReference>
<comment type="similarity">
    <text evidence="2 11">Belongs to the SPT5 family.</text>
</comment>
<dbReference type="InterPro" id="IPR039659">
    <property type="entry name" value="SPT5"/>
</dbReference>
<dbReference type="Gene3D" id="2.30.30.30">
    <property type="match status" value="3"/>
</dbReference>
<dbReference type="InterPro" id="IPR041976">
    <property type="entry name" value="KOW_Spt5_3"/>
</dbReference>
<dbReference type="InterPro" id="IPR017071">
    <property type="entry name" value="TF_Spt5_eukaryote"/>
</dbReference>
<dbReference type="SUPFAM" id="SSF50104">
    <property type="entry name" value="Translation proteins SH3-like domain"/>
    <property type="match status" value="1"/>
</dbReference>
<evidence type="ECO:0000256" key="4">
    <source>
        <dbReference type="ARBA" id="ARBA00022491"/>
    </source>
</evidence>
<dbReference type="Pfam" id="PF23291">
    <property type="entry name" value="KOW4_SPT5"/>
    <property type="match status" value="1"/>
</dbReference>
<name>A0AAV1Z144_9ARAC</name>
<dbReference type="Pfam" id="PF23284">
    <property type="entry name" value="KOW2_Spt5"/>
    <property type="match status" value="1"/>
</dbReference>
<evidence type="ECO:0000256" key="5">
    <source>
        <dbReference type="ARBA" id="ARBA00022553"/>
    </source>
</evidence>
<accession>A0AAV1Z144</accession>
<keyword evidence="17" id="KW-1185">Reference proteome</keyword>
<keyword evidence="9 11" id="KW-0804">Transcription</keyword>
<dbReference type="GO" id="GO:0006368">
    <property type="term" value="P:transcription elongation by RNA polymerase II"/>
    <property type="evidence" value="ECO:0007669"/>
    <property type="project" value="TreeGrafter"/>
</dbReference>
<dbReference type="GO" id="GO:0032044">
    <property type="term" value="C:DSIF complex"/>
    <property type="evidence" value="ECO:0007669"/>
    <property type="project" value="TreeGrafter"/>
</dbReference>
<dbReference type="Pfam" id="PF03439">
    <property type="entry name" value="Spt5-NGN"/>
    <property type="match status" value="1"/>
</dbReference>
<dbReference type="InterPro" id="IPR041978">
    <property type="entry name" value="KOW_Spt5_5"/>
</dbReference>
<evidence type="ECO:0000259" key="15">
    <source>
        <dbReference type="SMART" id="SM01104"/>
    </source>
</evidence>
<dbReference type="CDD" id="cd06086">
    <property type="entry name" value="KOW_Spt5_6"/>
    <property type="match status" value="1"/>
</dbReference>
<sequence length="1011" mass="112382">MSDSDDSDFSTNANEESEVEQSDSESEVEDQNDGTTKVVKVEAADDEDEFDGDFDEEEDDEEDEDDDNKRKGKKKKPRYGDFILDEAEVDDEVEDEEEWEEGAEDIIDCTHPTEENTSRDMESHRRLQMMFTSQKEDEIEDYYLKKYANSSTAEEVFDLELPDEIAQKSLLPCVKDPNLWLVKCRIGEEKATALKLMRKFIAKDCTNEPLQIKSVVAPEGAKGYIYIEAYKQTHVKDAINGIASLRIGQYQQTMVAIKEMTDILRVTKQKANLKPKQWVRLKRGIYKDDLAQVDYINVSNNTVQLKLIPRIDYAKKYGALRTNESVKRKKSRPPAKLFDADTVRALGGVVTTNGDLLVFEGNFYSHKGYLYKSFALSALIIDGVNPTLSELEKFSDGNDPSKILFEFSENDQDVASHSFTPGDNVQVCGGELLHLRGRVIAVNDNKITILAYHEDLKDPLEFQAHELKKYFEIGDHVKVIAGTYEGDTGLIVRVENNVVLMFSDLTMHELKVLPQDLQLCSEMATGVDSMGQFNWGDLVFLDSQNVGVIVRLEKEYFHILNMHGNVMKVKSQSVKRRKDTRRAVSLDSQSNQIHVRDVVIVIDGSHSGRQGEIKHLYRNFAFLHSRMMTENGGIFVCKTRHLILAGAESNKRKPLTDFNMRSPFHAASPRISSPMHPSSGGSKPAGGFIAGGGRNSGFGHGKVKRNNELIGQTIKVIQGPYKGHIGIVKDCTETTARVELHSKCQTISVDRSRLSTVAGSSIGGISSYGRTPMYGSQTPMYAVGSRTPMYGSQTPQYGVGSRTPNYGTQTPLHDGSRTPGYGGVWDPTAANTPAYSSEDFSDPYNEPSSSPSSYPETPRYSDDSSQTPINASCSSFSTYSPYQQTPSPATPSPSAYIAGLDLSTVEWQTINIEVAIKKSCGDDRLSGQKGIIRGMTGGMCSVFLPQEDRVINVLGEHLEPVLPSQGDKIKIILGPDREETGTLLSIDGSDGVVKLDNNNYSMLNLKFLCRM</sequence>
<evidence type="ECO:0000256" key="2">
    <source>
        <dbReference type="ARBA" id="ARBA00006956"/>
    </source>
</evidence>
<dbReference type="Gene3D" id="3.30.70.940">
    <property type="entry name" value="NusG, N-terminal domain"/>
    <property type="match status" value="1"/>
</dbReference>
<dbReference type="InterPro" id="IPR041973">
    <property type="entry name" value="KOW_Spt5_1"/>
</dbReference>
<feature type="compositionally biased region" description="Low complexity" evidence="12">
    <location>
        <begin position="880"/>
        <end position="891"/>
    </location>
</feature>
<dbReference type="Proteomes" id="UP001497382">
    <property type="component" value="Unassembled WGS sequence"/>
</dbReference>
<dbReference type="Pfam" id="PF23290">
    <property type="entry name" value="KOW5_SPT5"/>
    <property type="match status" value="1"/>
</dbReference>
<keyword evidence="4" id="KW-0678">Repressor</keyword>
<feature type="compositionally biased region" description="Acidic residues" evidence="12">
    <location>
        <begin position="44"/>
        <end position="66"/>
    </location>
</feature>
<feature type="compositionally biased region" description="Low complexity" evidence="12">
    <location>
        <begin position="842"/>
        <end position="858"/>
    </location>
</feature>
<evidence type="ECO:0000256" key="8">
    <source>
        <dbReference type="ARBA" id="ARBA00023159"/>
    </source>
</evidence>
<dbReference type="PIRSF" id="PIRSF036945">
    <property type="entry name" value="Spt5"/>
    <property type="match status" value="1"/>
</dbReference>
<evidence type="ECO:0000256" key="12">
    <source>
        <dbReference type="SAM" id="MobiDB-lite"/>
    </source>
</evidence>
<keyword evidence="8" id="KW-0010">Activator</keyword>
<dbReference type="CDD" id="cd06085">
    <property type="entry name" value="KOW_Spt5_5"/>
    <property type="match status" value="1"/>
</dbReference>
<keyword evidence="6" id="KW-0677">Repeat</keyword>
<evidence type="ECO:0000256" key="1">
    <source>
        <dbReference type="ARBA" id="ARBA00004123"/>
    </source>
</evidence>
<feature type="domain" description="Spt5 C-terminal" evidence="15">
    <location>
        <begin position="775"/>
        <end position="893"/>
    </location>
</feature>
<dbReference type="AlphaFoldDB" id="A0AAV1Z144"/>
<evidence type="ECO:0000256" key="3">
    <source>
        <dbReference type="ARBA" id="ARBA00020181"/>
    </source>
</evidence>
<evidence type="ECO:0000259" key="13">
    <source>
        <dbReference type="SMART" id="SM00738"/>
    </source>
</evidence>
<dbReference type="Pfam" id="PF23042">
    <property type="entry name" value="KOW1_SPT5"/>
    <property type="match status" value="1"/>
</dbReference>
<feature type="domain" description="KOW" evidence="14">
    <location>
        <begin position="418"/>
        <end position="445"/>
    </location>
</feature>
<dbReference type="FunFam" id="2.30.30.30:FF:000016">
    <property type="entry name" value="Transcription elongation factor SPT5"/>
    <property type="match status" value="1"/>
</dbReference>
<dbReference type="InterPro" id="IPR022581">
    <property type="entry name" value="Spt5_N"/>
</dbReference>
<dbReference type="InterPro" id="IPR057934">
    <property type="entry name" value="KOW_Spt5_7"/>
</dbReference>
<dbReference type="GO" id="GO:0032784">
    <property type="term" value="P:regulation of DNA-templated transcription elongation"/>
    <property type="evidence" value="ECO:0007669"/>
    <property type="project" value="InterPro"/>
</dbReference>
<evidence type="ECO:0000256" key="11">
    <source>
        <dbReference type="PIRNR" id="PIRNR036945"/>
    </source>
</evidence>
<gene>
    <name evidence="16" type="ORF">LARSCL_LOCUS1783</name>
</gene>
<evidence type="ECO:0000256" key="10">
    <source>
        <dbReference type="ARBA" id="ARBA00023242"/>
    </source>
</evidence>
<dbReference type="InterPro" id="IPR041975">
    <property type="entry name" value="KOW_Spt5_2"/>
</dbReference>
<dbReference type="FunFam" id="2.30.30.30:FF:000017">
    <property type="entry name" value="Transcription elongation factor SPT5"/>
    <property type="match status" value="1"/>
</dbReference>
<dbReference type="EMBL" id="CAXIEN010000011">
    <property type="protein sequence ID" value="CAL1263968.1"/>
    <property type="molecule type" value="Genomic_DNA"/>
</dbReference>
<dbReference type="SMART" id="SM00738">
    <property type="entry name" value="NGN"/>
    <property type="match status" value="1"/>
</dbReference>
<evidence type="ECO:0000256" key="6">
    <source>
        <dbReference type="ARBA" id="ARBA00022737"/>
    </source>
</evidence>
<proteinExistence type="inferred from homology"/>
<dbReference type="Pfam" id="PF12815">
    <property type="entry name" value="CTD"/>
    <property type="match status" value="1"/>
</dbReference>
<dbReference type="InterPro" id="IPR039385">
    <property type="entry name" value="NGN_Euk"/>
</dbReference>
<dbReference type="InterPro" id="IPR057936">
    <property type="entry name" value="KOWx_Spt5"/>
</dbReference>
<dbReference type="CDD" id="cd09888">
    <property type="entry name" value="NGN_Euk"/>
    <property type="match status" value="1"/>
</dbReference>
<dbReference type="PANTHER" id="PTHR11125">
    <property type="entry name" value="SUPPRESSOR OF TY 5"/>
    <property type="match status" value="1"/>
</dbReference>
<feature type="domain" description="KOW" evidence="14">
    <location>
        <begin position="470"/>
        <end position="497"/>
    </location>
</feature>
<evidence type="ECO:0000256" key="9">
    <source>
        <dbReference type="ARBA" id="ARBA00023163"/>
    </source>
</evidence>
<feature type="domain" description="KOW" evidence="14">
    <location>
        <begin position="707"/>
        <end position="734"/>
    </location>
</feature>
<dbReference type="Pfam" id="PF23288">
    <property type="entry name" value="KOW6_SPT5"/>
    <property type="match status" value="1"/>
</dbReference>
<dbReference type="InterPro" id="IPR005100">
    <property type="entry name" value="NGN-domain"/>
</dbReference>
<protein>
    <recommendedName>
        <fullName evidence="3 11">Transcription elongation factor SPT5</fullName>
    </recommendedName>
</protein>
<dbReference type="FunFam" id="2.30.30.30:FF:000013">
    <property type="entry name" value="Transcription elongation factor SPT5"/>
    <property type="match status" value="1"/>
</dbReference>
<dbReference type="InterPro" id="IPR041980">
    <property type="entry name" value="KOW_Spt5_6_metazoa"/>
</dbReference>
<dbReference type="InterPro" id="IPR041977">
    <property type="entry name" value="KOW_Spt5_4"/>
</dbReference>
<feature type="compositionally biased region" description="Acidic residues" evidence="12">
    <location>
        <begin position="15"/>
        <end position="32"/>
    </location>
</feature>
<evidence type="ECO:0000259" key="14">
    <source>
        <dbReference type="SMART" id="SM00739"/>
    </source>
</evidence>
<feature type="compositionally biased region" description="Polar residues" evidence="12">
    <location>
        <begin position="863"/>
        <end position="879"/>
    </location>
</feature>
<keyword evidence="10 11" id="KW-0539">Nucleus</keyword>
<dbReference type="InterPro" id="IPR005824">
    <property type="entry name" value="KOW"/>
</dbReference>
<evidence type="ECO:0000256" key="7">
    <source>
        <dbReference type="ARBA" id="ARBA00023015"/>
    </source>
</evidence>
<dbReference type="SMART" id="SM00739">
    <property type="entry name" value="KOW"/>
    <property type="match status" value="6"/>
</dbReference>
<comment type="caution">
    <text evidence="16">The sequence shown here is derived from an EMBL/GenBank/DDBJ whole genome shotgun (WGS) entry which is preliminary data.</text>
</comment>
<dbReference type="FunFam" id="3.30.70.940:FF:000005">
    <property type="entry name" value="Transcription elongation factor SPT5"/>
    <property type="match status" value="1"/>
</dbReference>
<dbReference type="InterPro" id="IPR014722">
    <property type="entry name" value="Rib_uL2_dom2"/>
</dbReference>
<reference evidence="16 17" key="1">
    <citation type="submission" date="2024-04" db="EMBL/GenBank/DDBJ databases">
        <authorList>
            <person name="Rising A."/>
            <person name="Reimegard J."/>
            <person name="Sonavane S."/>
            <person name="Akerstrom W."/>
            <person name="Nylinder S."/>
            <person name="Hedman E."/>
            <person name="Kallberg Y."/>
        </authorList>
    </citation>
    <scope>NUCLEOTIDE SEQUENCE [LARGE SCALE GENOMIC DNA]</scope>
</reference>
<dbReference type="CDD" id="cd06081">
    <property type="entry name" value="KOW_Spt5_1"/>
    <property type="match status" value="1"/>
</dbReference>
<keyword evidence="5" id="KW-0597">Phosphoprotein</keyword>
<dbReference type="GO" id="GO:0003729">
    <property type="term" value="F:mRNA binding"/>
    <property type="evidence" value="ECO:0007669"/>
    <property type="project" value="TreeGrafter"/>
</dbReference>
<dbReference type="Pfam" id="PF00467">
    <property type="entry name" value="KOW"/>
    <property type="match status" value="1"/>
</dbReference>
<dbReference type="Pfam" id="PF23037">
    <property type="entry name" value="KOWx_SPT5"/>
    <property type="match status" value="1"/>
</dbReference>
<dbReference type="PANTHER" id="PTHR11125:SF7">
    <property type="entry name" value="TRANSCRIPTION ELONGATION FACTOR SPT5"/>
    <property type="match status" value="1"/>
</dbReference>
<dbReference type="GO" id="GO:0006357">
    <property type="term" value="P:regulation of transcription by RNA polymerase II"/>
    <property type="evidence" value="ECO:0007669"/>
    <property type="project" value="InterPro"/>
</dbReference>
<dbReference type="CDD" id="cd06083">
    <property type="entry name" value="KOW_Spt5_3"/>
    <property type="match status" value="1"/>
</dbReference>
<dbReference type="SMART" id="SM01104">
    <property type="entry name" value="CTD"/>
    <property type="match status" value="1"/>
</dbReference>
<feature type="domain" description="KOW" evidence="14">
    <location>
        <begin position="592"/>
        <end position="619"/>
    </location>
</feature>
<dbReference type="CDD" id="cd06082">
    <property type="entry name" value="KOW_Spt5_2"/>
    <property type="match status" value="1"/>
</dbReference>